<dbReference type="Proteomes" id="UP001221142">
    <property type="component" value="Unassembled WGS sequence"/>
</dbReference>
<feature type="compositionally biased region" description="Basic and acidic residues" evidence="1">
    <location>
        <begin position="166"/>
        <end position="175"/>
    </location>
</feature>
<proteinExistence type="predicted"/>
<reference evidence="2" key="1">
    <citation type="submission" date="2023-03" db="EMBL/GenBank/DDBJ databases">
        <title>Massive genome expansion in bonnet fungi (Mycena s.s.) driven by repeated elements and novel gene families across ecological guilds.</title>
        <authorList>
            <consortium name="Lawrence Berkeley National Laboratory"/>
            <person name="Harder C.B."/>
            <person name="Miyauchi S."/>
            <person name="Viragh M."/>
            <person name="Kuo A."/>
            <person name="Thoen E."/>
            <person name="Andreopoulos B."/>
            <person name="Lu D."/>
            <person name="Skrede I."/>
            <person name="Drula E."/>
            <person name="Henrissat B."/>
            <person name="Morin E."/>
            <person name="Kohler A."/>
            <person name="Barry K."/>
            <person name="LaButti K."/>
            <person name="Morin E."/>
            <person name="Salamov A."/>
            <person name="Lipzen A."/>
            <person name="Mereny Z."/>
            <person name="Hegedus B."/>
            <person name="Baldrian P."/>
            <person name="Stursova M."/>
            <person name="Weitz H."/>
            <person name="Taylor A."/>
            <person name="Grigoriev I.V."/>
            <person name="Nagy L.G."/>
            <person name="Martin F."/>
            <person name="Kauserud H."/>
        </authorList>
    </citation>
    <scope>NUCLEOTIDE SEQUENCE</scope>
    <source>
        <strain evidence="2">9284</strain>
    </source>
</reference>
<sequence>MPADLAPPHPITQRILLLCKAYDQEGLDAGLIDTFLEGVVDGEAVFLKVANYLQRKLLERRSRSLAIVNDTAPGPQHEDRPHPTALKIRRIHDTAEVDLDIGALDACLGGANKEALVFSKVFLHPSKRLSKRSAKVSDDAVTRPRHGESTAAMVDGSRRKRFTSHRFTEQEDPRGPRKVAFAPPTPPISPSRIRPSTSQSLSTSRIKLFMSTPSSSAAARTSPPSPSRARRTMSSLSPLNSKARPPTEMHPRPRAPGRSHTSSPSTSTIRPPATTASSLTSRRRSSALNPHSRAPLPSLTAAPPPKQTKPALFTRPVPTVLDRATEEVRVSRLRT</sequence>
<comment type="caution">
    <text evidence="2">The sequence shown here is derived from an EMBL/GenBank/DDBJ whole genome shotgun (WGS) entry which is preliminary data.</text>
</comment>
<evidence type="ECO:0000313" key="2">
    <source>
        <dbReference type="EMBL" id="KAJ7641741.1"/>
    </source>
</evidence>
<feature type="compositionally biased region" description="Basic and acidic residues" evidence="1">
    <location>
        <begin position="135"/>
        <end position="148"/>
    </location>
</feature>
<feature type="region of interest" description="Disordered" evidence="1">
    <location>
        <begin position="132"/>
        <end position="318"/>
    </location>
</feature>
<feature type="compositionally biased region" description="Low complexity" evidence="1">
    <location>
        <begin position="258"/>
        <end position="280"/>
    </location>
</feature>
<organism evidence="2 3">
    <name type="scientific">Roridomyces roridus</name>
    <dbReference type="NCBI Taxonomy" id="1738132"/>
    <lineage>
        <taxon>Eukaryota</taxon>
        <taxon>Fungi</taxon>
        <taxon>Dikarya</taxon>
        <taxon>Basidiomycota</taxon>
        <taxon>Agaricomycotina</taxon>
        <taxon>Agaricomycetes</taxon>
        <taxon>Agaricomycetidae</taxon>
        <taxon>Agaricales</taxon>
        <taxon>Marasmiineae</taxon>
        <taxon>Mycenaceae</taxon>
        <taxon>Roridomyces</taxon>
    </lineage>
</organism>
<dbReference type="AlphaFoldDB" id="A0AAD7C8H7"/>
<protein>
    <submittedName>
        <fullName evidence="2">Uncharacterized protein</fullName>
    </submittedName>
</protein>
<accession>A0AAD7C8H7</accession>
<keyword evidence="3" id="KW-1185">Reference proteome</keyword>
<evidence type="ECO:0000256" key="1">
    <source>
        <dbReference type="SAM" id="MobiDB-lite"/>
    </source>
</evidence>
<feature type="compositionally biased region" description="Low complexity" evidence="1">
    <location>
        <begin position="210"/>
        <end position="222"/>
    </location>
</feature>
<dbReference type="EMBL" id="JARKIF010000004">
    <property type="protein sequence ID" value="KAJ7641741.1"/>
    <property type="molecule type" value="Genomic_DNA"/>
</dbReference>
<evidence type="ECO:0000313" key="3">
    <source>
        <dbReference type="Proteomes" id="UP001221142"/>
    </source>
</evidence>
<name>A0AAD7C8H7_9AGAR</name>
<gene>
    <name evidence="2" type="ORF">FB45DRAFT_900918</name>
</gene>